<dbReference type="PANTHER" id="PTHR10000">
    <property type="entry name" value="PHOSPHOSERINE PHOSPHATASE"/>
    <property type="match status" value="1"/>
</dbReference>
<proteinExistence type="predicted"/>
<dbReference type="GO" id="GO:0000287">
    <property type="term" value="F:magnesium ion binding"/>
    <property type="evidence" value="ECO:0007669"/>
    <property type="project" value="TreeGrafter"/>
</dbReference>
<protein>
    <submittedName>
        <fullName evidence="2">Uncharacterized protein</fullName>
    </submittedName>
</protein>
<dbReference type="GO" id="GO:0005829">
    <property type="term" value="C:cytosol"/>
    <property type="evidence" value="ECO:0007669"/>
    <property type="project" value="TreeGrafter"/>
</dbReference>
<dbReference type="Gene3D" id="3.30.1240.10">
    <property type="match status" value="1"/>
</dbReference>
<dbReference type="EMBL" id="HBIX01015451">
    <property type="protein sequence ID" value="CAE0718469.1"/>
    <property type="molecule type" value="Transcribed_RNA"/>
</dbReference>
<evidence type="ECO:0000256" key="1">
    <source>
        <dbReference type="SAM" id="MobiDB-lite"/>
    </source>
</evidence>
<feature type="compositionally biased region" description="Low complexity" evidence="1">
    <location>
        <begin position="43"/>
        <end position="68"/>
    </location>
</feature>
<dbReference type="Gene3D" id="3.40.50.1000">
    <property type="entry name" value="HAD superfamily/HAD-like"/>
    <property type="match status" value="1"/>
</dbReference>
<dbReference type="InterPro" id="IPR036412">
    <property type="entry name" value="HAD-like_sf"/>
</dbReference>
<dbReference type="GO" id="GO:0016791">
    <property type="term" value="F:phosphatase activity"/>
    <property type="evidence" value="ECO:0007669"/>
    <property type="project" value="TreeGrafter"/>
</dbReference>
<organism evidence="2">
    <name type="scientific">Pseudo-nitzschia australis</name>
    <dbReference type="NCBI Taxonomy" id="44445"/>
    <lineage>
        <taxon>Eukaryota</taxon>
        <taxon>Sar</taxon>
        <taxon>Stramenopiles</taxon>
        <taxon>Ochrophyta</taxon>
        <taxon>Bacillariophyta</taxon>
        <taxon>Bacillariophyceae</taxon>
        <taxon>Bacillariophycidae</taxon>
        <taxon>Bacillariales</taxon>
        <taxon>Bacillariaceae</taxon>
        <taxon>Pseudo-nitzschia</taxon>
    </lineage>
</organism>
<dbReference type="PANTHER" id="PTHR10000:SF8">
    <property type="entry name" value="HAD SUPERFAMILY HYDROLASE-LIKE, TYPE 3"/>
    <property type="match status" value="1"/>
</dbReference>
<name>A0A7S4EK22_9STRA</name>
<evidence type="ECO:0000313" key="2">
    <source>
        <dbReference type="EMBL" id="CAE0718469.1"/>
    </source>
</evidence>
<sequence>MVDTKRYTQFYCFLIFLNYYQELADGFSLREATRNYGVTSSLHLSSSPSSCLFSTNGDDSEGSGSTSDNSRDDKYSDIDVDDVFNQASKISQPTKSGLYGDDELAGLLNMHQQLQSAMTPPPPEAPIEPTEPEAIEDPSNPFAGGLHDLILQTVENIDDDEKEVESPTTDGLHDLILETVEKIEEEENKPPPPQWISESVRENISKLNIIAVASDVDGTIIGSDQKIHPRTVLSINAALNSSKLDWIFPATGKTRWGATNSLGPELSSFTQGPGVYNQGLYCLGNNGEVIFEKKLTASAVQAAEQLVADSGISVVAYDGDDLYTTDLTKSEVIDLHEKWGEPSCKEISSLLDHAPGIHKILLMDNGVEKLTKEVRPKLEKLAKETGSVVTQAVPTMLELLPSGCSKAVGVQKVCEHLGIDPGTQLLTLGDAENDVGMLEISAIGVAVGNAGIDAKDAADIILPITSDDGGVGLALNDILGV</sequence>
<dbReference type="AlphaFoldDB" id="A0A7S4EK22"/>
<reference evidence="2" key="1">
    <citation type="submission" date="2021-01" db="EMBL/GenBank/DDBJ databases">
        <authorList>
            <person name="Corre E."/>
            <person name="Pelletier E."/>
            <person name="Niang G."/>
            <person name="Scheremetjew M."/>
            <person name="Finn R."/>
            <person name="Kale V."/>
            <person name="Holt S."/>
            <person name="Cochrane G."/>
            <person name="Meng A."/>
            <person name="Brown T."/>
            <person name="Cohen L."/>
        </authorList>
    </citation>
    <scope>NUCLEOTIDE SEQUENCE</scope>
    <source>
        <strain evidence="2">10249 10 AB</strain>
    </source>
</reference>
<dbReference type="InterPro" id="IPR023214">
    <property type="entry name" value="HAD_sf"/>
</dbReference>
<dbReference type="Pfam" id="PF08282">
    <property type="entry name" value="Hydrolase_3"/>
    <property type="match status" value="1"/>
</dbReference>
<dbReference type="SUPFAM" id="SSF56784">
    <property type="entry name" value="HAD-like"/>
    <property type="match status" value="1"/>
</dbReference>
<feature type="region of interest" description="Disordered" evidence="1">
    <location>
        <begin position="43"/>
        <end position="76"/>
    </location>
</feature>
<gene>
    <name evidence="2" type="ORF">PAUS00366_LOCUS11223</name>
</gene>
<accession>A0A7S4EK22</accession>